<dbReference type="SUPFAM" id="SSF53335">
    <property type="entry name" value="S-adenosyl-L-methionine-dependent methyltransferases"/>
    <property type="match status" value="1"/>
</dbReference>
<keyword evidence="3" id="KW-1185">Reference proteome</keyword>
<dbReference type="PANTHER" id="PTHR35276">
    <property type="entry name" value="S-ADENOSYL-L-METHIONINE-DEPENDENT METHYLTRANSFERASES SUPERFAMILY PROTEIN"/>
    <property type="match status" value="1"/>
</dbReference>
<dbReference type="InterPro" id="IPR029063">
    <property type="entry name" value="SAM-dependent_MTases_sf"/>
</dbReference>
<evidence type="ECO:0000256" key="1">
    <source>
        <dbReference type="SAM" id="MobiDB-lite"/>
    </source>
</evidence>
<gene>
    <name evidence="2" type="ORF">HID58_083337</name>
</gene>
<comment type="caution">
    <text evidence="2">The sequence shown here is derived from an EMBL/GenBank/DDBJ whole genome shotgun (WGS) entry which is preliminary data.</text>
</comment>
<reference evidence="2 3" key="1">
    <citation type="submission" date="2021-05" db="EMBL/GenBank/DDBJ databases">
        <title>Genome Assembly of Synthetic Allotetraploid Brassica napus Reveals Homoeologous Exchanges between Subgenomes.</title>
        <authorList>
            <person name="Davis J.T."/>
        </authorList>
    </citation>
    <scope>NUCLEOTIDE SEQUENCE [LARGE SCALE GENOMIC DNA]</scope>
    <source>
        <strain evidence="3">cv. Da-Ae</strain>
        <tissue evidence="2">Seedling</tissue>
    </source>
</reference>
<accession>A0ABQ7YFZ9</accession>
<dbReference type="Pfam" id="PF06962">
    <property type="entry name" value="rRNA_methylase"/>
    <property type="match status" value="1"/>
</dbReference>
<dbReference type="PANTHER" id="PTHR35276:SF1">
    <property type="entry name" value="TRNA (MNM(5)S(2)U34)-METHYLTRANSFERASE, CHLOROPLASTIC"/>
    <property type="match status" value="1"/>
</dbReference>
<dbReference type="EMBL" id="JAGKQM010000018">
    <property type="protein sequence ID" value="KAH0866126.1"/>
    <property type="molecule type" value="Genomic_DNA"/>
</dbReference>
<proteinExistence type="predicted"/>
<dbReference type="InterPro" id="IPR010719">
    <property type="entry name" value="MnmM_MeTrfase"/>
</dbReference>
<dbReference type="Proteomes" id="UP000824890">
    <property type="component" value="Unassembled WGS sequence"/>
</dbReference>
<name>A0ABQ7YFZ9_BRANA</name>
<evidence type="ECO:0008006" key="4">
    <source>
        <dbReference type="Google" id="ProtNLM"/>
    </source>
</evidence>
<evidence type="ECO:0000313" key="3">
    <source>
        <dbReference type="Proteomes" id="UP000824890"/>
    </source>
</evidence>
<protein>
    <recommendedName>
        <fullName evidence="4">rRNA methylase YtqB</fullName>
    </recommendedName>
</protein>
<evidence type="ECO:0000313" key="2">
    <source>
        <dbReference type="EMBL" id="KAH0866126.1"/>
    </source>
</evidence>
<feature type="region of interest" description="Disordered" evidence="1">
    <location>
        <begin position="43"/>
        <end position="63"/>
    </location>
</feature>
<feature type="compositionally biased region" description="Low complexity" evidence="1">
    <location>
        <begin position="51"/>
        <end position="62"/>
    </location>
</feature>
<dbReference type="Gene3D" id="3.40.50.150">
    <property type="entry name" value="Vaccinia Virus protein VP39"/>
    <property type="match status" value="1"/>
</dbReference>
<organism evidence="2 3">
    <name type="scientific">Brassica napus</name>
    <name type="common">Rape</name>
    <dbReference type="NCBI Taxonomy" id="3708"/>
    <lineage>
        <taxon>Eukaryota</taxon>
        <taxon>Viridiplantae</taxon>
        <taxon>Streptophyta</taxon>
        <taxon>Embryophyta</taxon>
        <taxon>Tracheophyta</taxon>
        <taxon>Spermatophyta</taxon>
        <taxon>Magnoliopsida</taxon>
        <taxon>eudicotyledons</taxon>
        <taxon>Gunneridae</taxon>
        <taxon>Pentapetalae</taxon>
        <taxon>rosids</taxon>
        <taxon>malvids</taxon>
        <taxon>Brassicales</taxon>
        <taxon>Brassicaceae</taxon>
        <taxon>Brassiceae</taxon>
        <taxon>Brassica</taxon>
    </lineage>
</organism>
<sequence length="285" mass="31546">MAAGLFRAEMSMLSSTLARTYSIPFRKTLISFDSRIAMQRNSLPRTRHSRVASLSSSSPSHSRNFPVPGIEDVFVGYLFGRKKATEVAHVVWEQVIQKGDMVIDATCGNGNDTLAMLKMVTDDSDYFGGCVYAMDVQKESIESTSSLLYQTLGSKESFSIYAEGMQKERVKLFNMCHSKMEEIVPENSSVRMVAFNLGYLPGGNKSIITVSNTTVLALRAAERILMPGGLISLVVYIGHPGGREELEVVEAFGSSLPVSDWVCCKLQMLNRPLAPILVFMFKREK</sequence>